<dbReference type="PANTHER" id="PTHR11122:SF13">
    <property type="entry name" value="GLUCOSE-6-PHOSPHATE 1-EPIMERASE"/>
    <property type="match status" value="1"/>
</dbReference>
<dbReference type="PANTHER" id="PTHR11122">
    <property type="entry name" value="APOSPORY-ASSOCIATED PROTEIN C-RELATED"/>
    <property type="match status" value="1"/>
</dbReference>
<evidence type="ECO:0000313" key="2">
    <source>
        <dbReference type="Proteomes" id="UP001642409"/>
    </source>
</evidence>
<dbReference type="InterPro" id="IPR014718">
    <property type="entry name" value="GH-type_carb-bd"/>
</dbReference>
<accession>A0ABP1JY32</accession>
<comment type="caution">
    <text evidence="1">The sequence shown here is derived from an EMBL/GenBank/DDBJ whole genome shotgun (WGS) entry which is preliminary data.</text>
</comment>
<dbReference type="SUPFAM" id="SSF74650">
    <property type="entry name" value="Galactose mutarotase-like"/>
    <property type="match status" value="1"/>
</dbReference>
<gene>
    <name evidence="1" type="ORF">HINF_LOCUS42398</name>
</gene>
<name>A0ABP1JY32_9EUKA</name>
<dbReference type="InterPro" id="IPR008183">
    <property type="entry name" value="Aldose_1/G6P_1-epimerase"/>
</dbReference>
<dbReference type="Pfam" id="PF01263">
    <property type="entry name" value="Aldose_epim"/>
    <property type="match status" value="1"/>
</dbReference>
<reference evidence="1 2" key="1">
    <citation type="submission" date="2024-07" db="EMBL/GenBank/DDBJ databases">
        <authorList>
            <person name="Akdeniz Z."/>
        </authorList>
    </citation>
    <scope>NUCLEOTIDE SEQUENCE [LARGE SCALE GENOMIC DNA]</scope>
</reference>
<sequence length="402" mass="45913">MQVFIIYTFQKRPAMLNCSNCLTNNCYQDEQNITNCYDHFISESLCKEKCQQCEVIPSLAYPTMYQCVPDCSQCQTQNCHWDQGKIQCDPHYNSMELCMQQCGGKCRELELMDAPYMVAKNKIEKIHKQLYLQIFNKHTIILVYSATHSKTFRTVSNKTSSITYSLFGGHITSCIINKHEILFMSPHAILDGSKAIRGGIPICWPWFGGERSPQHGTARVNNFWLIEEKSLEDQLLVKLLFVDQQHQLSLIISFGVESSKFWMRAQTTNKSEQKTRFSTAFHAYFKVRADSASVSSLNGNQYFDKFANTSDIISDQITFENPVDYVVQLNNQNQVQINSNNQPKLNLNLINCNTIIVWNPKNAAQISDLKTADEFICVEPASLFVDIGPGEEHELGFEVVVV</sequence>
<dbReference type="InterPro" id="IPR011013">
    <property type="entry name" value="Gal_mutarotase_sf_dom"/>
</dbReference>
<dbReference type="Gene3D" id="2.70.98.10">
    <property type="match status" value="1"/>
</dbReference>
<protein>
    <submittedName>
        <fullName evidence="1">Glucose-6-phosphate_1-epimerase</fullName>
    </submittedName>
</protein>
<organism evidence="1 2">
    <name type="scientific">Hexamita inflata</name>
    <dbReference type="NCBI Taxonomy" id="28002"/>
    <lineage>
        <taxon>Eukaryota</taxon>
        <taxon>Metamonada</taxon>
        <taxon>Diplomonadida</taxon>
        <taxon>Hexamitidae</taxon>
        <taxon>Hexamitinae</taxon>
        <taxon>Hexamita</taxon>
    </lineage>
</organism>
<proteinExistence type="predicted"/>
<keyword evidence="2" id="KW-1185">Reference proteome</keyword>
<dbReference type="EMBL" id="CAXDID020000173">
    <property type="protein sequence ID" value="CAL6047836.1"/>
    <property type="molecule type" value="Genomic_DNA"/>
</dbReference>
<evidence type="ECO:0000313" key="1">
    <source>
        <dbReference type="EMBL" id="CAL6047836.1"/>
    </source>
</evidence>
<dbReference type="Proteomes" id="UP001642409">
    <property type="component" value="Unassembled WGS sequence"/>
</dbReference>